<gene>
    <name evidence="2" type="ORF">BWK73_14080</name>
</gene>
<feature type="signal peptide" evidence="1">
    <location>
        <begin position="1"/>
        <end position="23"/>
    </location>
</feature>
<proteinExistence type="predicted"/>
<evidence type="ECO:0000313" key="2">
    <source>
        <dbReference type="EMBL" id="OQX12759.1"/>
    </source>
</evidence>
<evidence type="ECO:0000256" key="1">
    <source>
        <dbReference type="SAM" id="SignalP"/>
    </source>
</evidence>
<name>A0A1Y1QSD4_9GAMM</name>
<evidence type="ECO:0000313" key="3">
    <source>
        <dbReference type="Proteomes" id="UP000192491"/>
    </source>
</evidence>
<sequence>MRLSKWFAAALLCVPFFTTTAFADYPTRGTKMTSVKAQYGQPQSVRVSKGKVKKQWPRITVWNYGTFSVYFERNTVLHTVVHR</sequence>
<protein>
    <submittedName>
        <fullName evidence="2">Uncharacterized protein</fullName>
    </submittedName>
</protein>
<feature type="chain" id="PRO_5013163799" evidence="1">
    <location>
        <begin position="24"/>
        <end position="83"/>
    </location>
</feature>
<reference evidence="2 3" key="1">
    <citation type="submission" date="2017-01" db="EMBL/GenBank/DDBJ databases">
        <title>Novel large sulfur bacteria in the metagenomes of groundwater-fed chemosynthetic microbial mats in the Lake Huron basin.</title>
        <authorList>
            <person name="Sharrar A.M."/>
            <person name="Flood B.E."/>
            <person name="Bailey J.V."/>
            <person name="Jones D.S."/>
            <person name="Biddanda B."/>
            <person name="Ruberg S.A."/>
            <person name="Marcus D.N."/>
            <person name="Dick G.J."/>
        </authorList>
    </citation>
    <scope>NUCLEOTIDE SEQUENCE [LARGE SCALE GENOMIC DNA]</scope>
    <source>
        <strain evidence="2">A8</strain>
    </source>
</reference>
<accession>A0A1Y1QSD4</accession>
<dbReference type="EMBL" id="MTEJ01000059">
    <property type="protein sequence ID" value="OQX12759.1"/>
    <property type="molecule type" value="Genomic_DNA"/>
</dbReference>
<dbReference type="Proteomes" id="UP000192491">
    <property type="component" value="Unassembled WGS sequence"/>
</dbReference>
<comment type="caution">
    <text evidence="2">The sequence shown here is derived from an EMBL/GenBank/DDBJ whole genome shotgun (WGS) entry which is preliminary data.</text>
</comment>
<dbReference type="AlphaFoldDB" id="A0A1Y1QSD4"/>
<organism evidence="2 3">
    <name type="scientific">Thiothrix lacustris</name>
    <dbReference type="NCBI Taxonomy" id="525917"/>
    <lineage>
        <taxon>Bacteria</taxon>
        <taxon>Pseudomonadati</taxon>
        <taxon>Pseudomonadota</taxon>
        <taxon>Gammaproteobacteria</taxon>
        <taxon>Thiotrichales</taxon>
        <taxon>Thiotrichaceae</taxon>
        <taxon>Thiothrix</taxon>
    </lineage>
</organism>
<keyword evidence="1" id="KW-0732">Signal</keyword>